<evidence type="ECO:0000256" key="7">
    <source>
        <dbReference type="RuleBase" id="RU363107"/>
    </source>
</evidence>
<feature type="transmembrane region" description="Helical" evidence="7">
    <location>
        <begin position="125"/>
        <end position="144"/>
    </location>
</feature>
<keyword evidence="10" id="KW-1185">Reference proteome</keyword>
<keyword evidence="6 7" id="KW-0472">Membrane</keyword>
<keyword evidence="7" id="KW-0813">Transport</keyword>
<feature type="region of interest" description="Disordered" evidence="8">
    <location>
        <begin position="16"/>
        <end position="40"/>
    </location>
</feature>
<evidence type="ECO:0000256" key="5">
    <source>
        <dbReference type="ARBA" id="ARBA00022989"/>
    </source>
</evidence>
<dbReference type="EMBL" id="JARAOO010000007">
    <property type="protein sequence ID" value="KAJ7961974.1"/>
    <property type="molecule type" value="Genomic_DNA"/>
</dbReference>
<comment type="similarity">
    <text evidence="3 7">Belongs to the PRA1 family.</text>
</comment>
<dbReference type="GO" id="GO:0016020">
    <property type="term" value="C:membrane"/>
    <property type="evidence" value="ECO:0007669"/>
    <property type="project" value="UniProtKB-SubCell"/>
</dbReference>
<dbReference type="InterPro" id="IPR004895">
    <property type="entry name" value="Prenylated_rab_accept_PRA1"/>
</dbReference>
<keyword evidence="4 7" id="KW-0812">Transmembrane</keyword>
<reference evidence="9" key="1">
    <citation type="journal article" date="2023" name="Science">
        <title>Elucidation of the pathway for biosynthesis of saponin adjuvants from the soapbark tree.</title>
        <authorList>
            <person name="Reed J."/>
            <person name="Orme A."/>
            <person name="El-Demerdash A."/>
            <person name="Owen C."/>
            <person name="Martin L.B.B."/>
            <person name="Misra R.C."/>
            <person name="Kikuchi S."/>
            <person name="Rejzek M."/>
            <person name="Martin A.C."/>
            <person name="Harkess A."/>
            <person name="Leebens-Mack J."/>
            <person name="Louveau T."/>
            <person name="Stephenson M.J."/>
            <person name="Osbourn A."/>
        </authorList>
    </citation>
    <scope>NUCLEOTIDE SEQUENCE</scope>
    <source>
        <strain evidence="9">S10</strain>
    </source>
</reference>
<keyword evidence="5 7" id="KW-1133">Transmembrane helix</keyword>
<evidence type="ECO:0000256" key="3">
    <source>
        <dbReference type="ARBA" id="ARBA00006483"/>
    </source>
</evidence>
<evidence type="ECO:0000256" key="6">
    <source>
        <dbReference type="ARBA" id="ARBA00023136"/>
    </source>
</evidence>
<dbReference type="GO" id="GO:0005783">
    <property type="term" value="C:endoplasmic reticulum"/>
    <property type="evidence" value="ECO:0007669"/>
    <property type="project" value="UniProtKB-ARBA"/>
</dbReference>
<accession>A0AAD7LPK3</accession>
<sequence length="207" mass="22932">MESHGTTHRAVLVPNYSTSSSSSTTDDLQPYDPKESTQKNPKPLKLIFHFPFNFPLSLEAAGLRVAKSLAYFGLYYTLFVWIILFISLIPLRKNSLILLVIMTYVTTMYLLLLREFPNSALLHRIIDKGLVLFVLAIVTTVELIMTNAGLHLAVTLACALPIVSIHAIFWINDDVSEGEEVASIAGELAPLIGDQKNSETVSSDHMV</sequence>
<dbReference type="KEGG" id="qsa:O6P43_017263"/>
<comment type="caution">
    <text evidence="9">The sequence shown here is derived from an EMBL/GenBank/DDBJ whole genome shotgun (WGS) entry which is preliminary data.</text>
</comment>
<evidence type="ECO:0000256" key="8">
    <source>
        <dbReference type="SAM" id="MobiDB-lite"/>
    </source>
</evidence>
<evidence type="ECO:0000256" key="1">
    <source>
        <dbReference type="ARBA" id="ARBA00002501"/>
    </source>
</evidence>
<evidence type="ECO:0000256" key="2">
    <source>
        <dbReference type="ARBA" id="ARBA00004127"/>
    </source>
</evidence>
<dbReference type="PANTHER" id="PTHR38519:SF3">
    <property type="entry name" value="PRA1 FAMILY PROTEIN"/>
    <property type="match status" value="1"/>
</dbReference>
<dbReference type="PANTHER" id="PTHR38519">
    <property type="entry name" value="PRA1 FAMILY PROTEIN"/>
    <property type="match status" value="1"/>
</dbReference>
<dbReference type="GO" id="GO:0016192">
    <property type="term" value="P:vesicle-mediated transport"/>
    <property type="evidence" value="ECO:0007669"/>
    <property type="project" value="UniProtKB-ARBA"/>
</dbReference>
<dbReference type="AlphaFoldDB" id="A0AAD7LPK3"/>
<protein>
    <recommendedName>
        <fullName evidence="7">PRA1 family protein</fullName>
    </recommendedName>
</protein>
<feature type="transmembrane region" description="Helical" evidence="7">
    <location>
        <begin position="69"/>
        <end position="89"/>
    </location>
</feature>
<dbReference type="Proteomes" id="UP001163823">
    <property type="component" value="Chromosome 7"/>
</dbReference>
<gene>
    <name evidence="9" type="ORF">O6P43_017263</name>
</gene>
<dbReference type="Pfam" id="PF03208">
    <property type="entry name" value="PRA1"/>
    <property type="match status" value="1"/>
</dbReference>
<evidence type="ECO:0000313" key="9">
    <source>
        <dbReference type="EMBL" id="KAJ7961974.1"/>
    </source>
</evidence>
<feature type="transmembrane region" description="Helical" evidence="7">
    <location>
        <begin position="150"/>
        <end position="171"/>
    </location>
</feature>
<name>A0AAD7LPK3_QUISA</name>
<feature type="transmembrane region" description="Helical" evidence="7">
    <location>
        <begin position="95"/>
        <end position="113"/>
    </location>
</feature>
<comment type="subcellular location">
    <subcellularLocation>
        <location evidence="2">Endomembrane system</location>
        <topology evidence="2">Multi-pass membrane protein</topology>
    </subcellularLocation>
    <subcellularLocation>
        <location evidence="7">Membrane</location>
        <topology evidence="7">Multi-pass membrane protein</topology>
    </subcellularLocation>
</comment>
<comment type="function">
    <text evidence="1 7">May be involved in both secretory and endocytic intracellular trafficking in the endosomal/prevacuolar compartments.</text>
</comment>
<organism evidence="9 10">
    <name type="scientific">Quillaja saponaria</name>
    <name type="common">Soap bark tree</name>
    <dbReference type="NCBI Taxonomy" id="32244"/>
    <lineage>
        <taxon>Eukaryota</taxon>
        <taxon>Viridiplantae</taxon>
        <taxon>Streptophyta</taxon>
        <taxon>Embryophyta</taxon>
        <taxon>Tracheophyta</taxon>
        <taxon>Spermatophyta</taxon>
        <taxon>Magnoliopsida</taxon>
        <taxon>eudicotyledons</taxon>
        <taxon>Gunneridae</taxon>
        <taxon>Pentapetalae</taxon>
        <taxon>rosids</taxon>
        <taxon>fabids</taxon>
        <taxon>Fabales</taxon>
        <taxon>Quillajaceae</taxon>
        <taxon>Quillaja</taxon>
    </lineage>
</organism>
<evidence type="ECO:0000313" key="10">
    <source>
        <dbReference type="Proteomes" id="UP001163823"/>
    </source>
</evidence>
<evidence type="ECO:0000256" key="4">
    <source>
        <dbReference type="ARBA" id="ARBA00022692"/>
    </source>
</evidence>
<proteinExistence type="inferred from homology"/>